<protein>
    <submittedName>
        <fullName evidence="3">F5/8 type C domain-containing protein</fullName>
    </submittedName>
</protein>
<reference evidence="3" key="1">
    <citation type="submission" date="2016-06" db="UniProtKB">
        <authorList>
            <consortium name="WormBaseParasite"/>
        </authorList>
    </citation>
    <scope>IDENTIFICATION</scope>
</reference>
<accession>A0A183HGW3</accession>
<sequence length="130" mass="15201">MDVCVYVRNGMDAHVYVSVNLRENWNGYMRGSLASRNGYVEDEYVQNPRDYFSLSSSSIFGGFRLRVRRDVTSQDNVSRIFPALKLPSFVDSFKILPSLVRDSFIHVTVLWPRCCSLRQHSFKYSLYDQR</sequence>
<dbReference type="AlphaFoldDB" id="A0A183HGW3"/>
<gene>
    <name evidence="1" type="ORF">OFLC_LOCUS6725</name>
</gene>
<evidence type="ECO:0000313" key="2">
    <source>
        <dbReference type="Proteomes" id="UP000267606"/>
    </source>
</evidence>
<keyword evidence="2" id="KW-1185">Reference proteome</keyword>
<name>A0A183HGW3_9BILA</name>
<reference evidence="1 2" key="2">
    <citation type="submission" date="2018-11" db="EMBL/GenBank/DDBJ databases">
        <authorList>
            <consortium name="Pathogen Informatics"/>
        </authorList>
    </citation>
    <scope>NUCLEOTIDE SEQUENCE [LARGE SCALE GENOMIC DNA]</scope>
</reference>
<dbReference type="Proteomes" id="UP000267606">
    <property type="component" value="Unassembled WGS sequence"/>
</dbReference>
<proteinExistence type="predicted"/>
<dbReference type="EMBL" id="UZAJ01006564">
    <property type="protein sequence ID" value="VDO47681.1"/>
    <property type="molecule type" value="Genomic_DNA"/>
</dbReference>
<evidence type="ECO:0000313" key="1">
    <source>
        <dbReference type="EMBL" id="VDO47681.1"/>
    </source>
</evidence>
<organism evidence="3">
    <name type="scientific">Onchocerca flexuosa</name>
    <dbReference type="NCBI Taxonomy" id="387005"/>
    <lineage>
        <taxon>Eukaryota</taxon>
        <taxon>Metazoa</taxon>
        <taxon>Ecdysozoa</taxon>
        <taxon>Nematoda</taxon>
        <taxon>Chromadorea</taxon>
        <taxon>Rhabditida</taxon>
        <taxon>Spirurina</taxon>
        <taxon>Spiruromorpha</taxon>
        <taxon>Filarioidea</taxon>
        <taxon>Onchocercidae</taxon>
        <taxon>Onchocerca</taxon>
    </lineage>
</organism>
<evidence type="ECO:0000313" key="3">
    <source>
        <dbReference type="WBParaSite" id="OFLC_0000672401-mRNA-1"/>
    </source>
</evidence>
<dbReference type="WBParaSite" id="OFLC_0000672401-mRNA-1">
    <property type="protein sequence ID" value="OFLC_0000672401-mRNA-1"/>
    <property type="gene ID" value="OFLC_0000672401"/>
</dbReference>